<evidence type="ECO:0000256" key="5">
    <source>
        <dbReference type="ARBA" id="ARBA00023274"/>
    </source>
</evidence>
<dbReference type="PANTHER" id="PTHR11229">
    <property type="entry name" value="50S RIBOSOMAL PROTEIN L3"/>
    <property type="match status" value="1"/>
</dbReference>
<evidence type="ECO:0000256" key="8">
    <source>
        <dbReference type="SAM" id="MobiDB-lite"/>
    </source>
</evidence>
<accession>A0A1F5E9R9</accession>
<dbReference type="Proteomes" id="UP000178583">
    <property type="component" value="Unassembled WGS sequence"/>
</dbReference>
<dbReference type="InterPro" id="IPR009000">
    <property type="entry name" value="Transl_B-barrel_sf"/>
</dbReference>
<evidence type="ECO:0000256" key="4">
    <source>
        <dbReference type="ARBA" id="ARBA00022980"/>
    </source>
</evidence>
<keyword evidence="4 9" id="KW-0689">Ribosomal protein</keyword>
<dbReference type="AlphaFoldDB" id="A0A1F5E9R9"/>
<feature type="region of interest" description="Disordered" evidence="8">
    <location>
        <begin position="101"/>
        <end position="126"/>
    </location>
</feature>
<sequence length="181" mass="19205">MKIIGKKVGMKRIFDSEGNIAAASIISLLSSKVVRKKSESSDGYYALVVNAKDGKREIVFESSGTDKSAFGAEIPLKSGDLVNIQSKSKGKGFSGVIKKHGFSRGPKTHGSDHHRKPGSIGSMYPQRVVKGRKMPGRLGGDTATVRNLTVVDVDQRSGFVVVSGAIPGATGSIQKIEFARS</sequence>
<dbReference type="InterPro" id="IPR000597">
    <property type="entry name" value="Ribosomal_uL3"/>
</dbReference>
<proteinExistence type="inferred from homology"/>
<dbReference type="SUPFAM" id="SSF50447">
    <property type="entry name" value="Translation proteins"/>
    <property type="match status" value="1"/>
</dbReference>
<dbReference type="Gene3D" id="2.40.30.10">
    <property type="entry name" value="Translation factors"/>
    <property type="match status" value="1"/>
</dbReference>
<reference evidence="9 10" key="1">
    <citation type="journal article" date="2016" name="Nat. Commun.">
        <title>Thousands of microbial genomes shed light on interconnected biogeochemical processes in an aquifer system.</title>
        <authorList>
            <person name="Anantharaman K."/>
            <person name="Brown C.T."/>
            <person name="Hug L.A."/>
            <person name="Sharon I."/>
            <person name="Castelle C.J."/>
            <person name="Probst A.J."/>
            <person name="Thomas B.C."/>
            <person name="Singh A."/>
            <person name="Wilkins M.J."/>
            <person name="Karaoz U."/>
            <person name="Brodie E.L."/>
            <person name="Williams K.H."/>
            <person name="Hubbard S.S."/>
            <person name="Banfield J.F."/>
        </authorList>
    </citation>
    <scope>NUCLEOTIDE SEQUENCE [LARGE SCALE GENOMIC DNA]</scope>
</reference>
<dbReference type="GO" id="GO:0005840">
    <property type="term" value="C:ribosome"/>
    <property type="evidence" value="ECO:0007669"/>
    <property type="project" value="UniProtKB-KW"/>
</dbReference>
<dbReference type="GO" id="GO:0003735">
    <property type="term" value="F:structural constituent of ribosome"/>
    <property type="evidence" value="ECO:0007669"/>
    <property type="project" value="InterPro"/>
</dbReference>
<evidence type="ECO:0000256" key="3">
    <source>
        <dbReference type="ARBA" id="ARBA00022884"/>
    </source>
</evidence>
<protein>
    <recommendedName>
        <fullName evidence="6">Large ribosomal subunit protein uL3</fullName>
    </recommendedName>
    <alternativeName>
        <fullName evidence="7">50S ribosomal protein L3</fullName>
    </alternativeName>
</protein>
<comment type="similarity">
    <text evidence="1">Belongs to the universal ribosomal protein uL3 family.</text>
</comment>
<dbReference type="Pfam" id="PF00297">
    <property type="entry name" value="Ribosomal_L3"/>
    <property type="match status" value="1"/>
</dbReference>
<dbReference type="FunFam" id="2.40.30.10:FF:000004">
    <property type="entry name" value="50S ribosomal protein L3"/>
    <property type="match status" value="1"/>
</dbReference>
<name>A0A1F5E9R9_9BACT</name>
<dbReference type="InterPro" id="IPR019927">
    <property type="entry name" value="Ribosomal_uL3_bac/org-type"/>
</dbReference>
<keyword evidence="2" id="KW-0699">rRNA-binding</keyword>
<keyword evidence="3" id="KW-0694">RNA-binding</keyword>
<dbReference type="EMBL" id="MEZY01000022">
    <property type="protein sequence ID" value="OGD64128.1"/>
    <property type="molecule type" value="Genomic_DNA"/>
</dbReference>
<comment type="caution">
    <text evidence="9">The sequence shown here is derived from an EMBL/GenBank/DDBJ whole genome shotgun (WGS) entry which is preliminary data.</text>
</comment>
<organism evidence="9 10">
    <name type="scientific">Candidatus Berkelbacteria bacterium RIFOXYA2_FULL_43_10</name>
    <dbReference type="NCBI Taxonomy" id="1797472"/>
    <lineage>
        <taxon>Bacteria</taxon>
        <taxon>Candidatus Berkelbacteria</taxon>
    </lineage>
</organism>
<dbReference type="GO" id="GO:0006412">
    <property type="term" value="P:translation"/>
    <property type="evidence" value="ECO:0007669"/>
    <property type="project" value="InterPro"/>
</dbReference>
<dbReference type="STRING" id="1797472.A2215_03355"/>
<evidence type="ECO:0000256" key="6">
    <source>
        <dbReference type="ARBA" id="ARBA00035243"/>
    </source>
</evidence>
<evidence type="ECO:0000256" key="2">
    <source>
        <dbReference type="ARBA" id="ARBA00022730"/>
    </source>
</evidence>
<keyword evidence="5" id="KW-0687">Ribonucleoprotein</keyword>
<gene>
    <name evidence="9" type="ORF">A2215_03355</name>
</gene>
<evidence type="ECO:0000256" key="1">
    <source>
        <dbReference type="ARBA" id="ARBA00006540"/>
    </source>
</evidence>
<dbReference type="GO" id="GO:1990904">
    <property type="term" value="C:ribonucleoprotein complex"/>
    <property type="evidence" value="ECO:0007669"/>
    <property type="project" value="UniProtKB-KW"/>
</dbReference>
<dbReference type="GO" id="GO:0019843">
    <property type="term" value="F:rRNA binding"/>
    <property type="evidence" value="ECO:0007669"/>
    <property type="project" value="UniProtKB-KW"/>
</dbReference>
<dbReference type="PANTHER" id="PTHR11229:SF16">
    <property type="entry name" value="LARGE RIBOSOMAL SUBUNIT PROTEIN UL3C"/>
    <property type="match status" value="1"/>
</dbReference>
<evidence type="ECO:0000256" key="7">
    <source>
        <dbReference type="ARBA" id="ARBA00035457"/>
    </source>
</evidence>
<evidence type="ECO:0000313" key="10">
    <source>
        <dbReference type="Proteomes" id="UP000178583"/>
    </source>
</evidence>
<evidence type="ECO:0000313" key="9">
    <source>
        <dbReference type="EMBL" id="OGD64128.1"/>
    </source>
</evidence>